<evidence type="ECO:0000313" key="2">
    <source>
        <dbReference type="EMBL" id="QIE56503.1"/>
    </source>
</evidence>
<sequence length="126" mass="14314">MKFEPVAGLGGRYPARRQPARPGSYARVPASPHFAAPRLLASLYVEPWLLRETPSTLMAVDGGWRLEASATKLRLTFGRRLPQYRGQSCMPVHIRIEIFSASDHRRRRSGPTRTSCDMSIPLKRRR</sequence>
<organism evidence="2 3">
    <name type="scientific">Pikeienuella piscinae</name>
    <dbReference type="NCBI Taxonomy" id="2748098"/>
    <lineage>
        <taxon>Bacteria</taxon>
        <taxon>Pseudomonadati</taxon>
        <taxon>Pseudomonadota</taxon>
        <taxon>Alphaproteobacteria</taxon>
        <taxon>Rhodobacterales</taxon>
        <taxon>Paracoccaceae</taxon>
        <taxon>Pikeienuella</taxon>
    </lineage>
</organism>
<reference evidence="2 3" key="1">
    <citation type="submission" date="2020-02" db="EMBL/GenBank/DDBJ databases">
        <title>complete genome sequence of Rhodobacteraceae bacterium.</title>
        <authorList>
            <person name="Park J."/>
            <person name="Kim Y.-S."/>
            <person name="Kim K.-H."/>
        </authorList>
    </citation>
    <scope>NUCLEOTIDE SEQUENCE [LARGE SCALE GENOMIC DNA]</scope>
    <source>
        <strain evidence="2 3">RR4-56</strain>
    </source>
</reference>
<protein>
    <submittedName>
        <fullName evidence="2">Uncharacterized protein</fullName>
    </submittedName>
</protein>
<dbReference type="RefSeq" id="WP_165099844.1">
    <property type="nucleotide sequence ID" value="NZ_CP049056.1"/>
</dbReference>
<accession>A0A7L5BZG7</accession>
<name>A0A7L5BZG7_9RHOB</name>
<evidence type="ECO:0000256" key="1">
    <source>
        <dbReference type="SAM" id="MobiDB-lite"/>
    </source>
</evidence>
<feature type="region of interest" description="Disordered" evidence="1">
    <location>
        <begin position="1"/>
        <end position="26"/>
    </location>
</feature>
<feature type="region of interest" description="Disordered" evidence="1">
    <location>
        <begin position="103"/>
        <end position="126"/>
    </location>
</feature>
<dbReference type="Proteomes" id="UP000503336">
    <property type="component" value="Chromosome"/>
</dbReference>
<keyword evidence="3" id="KW-1185">Reference proteome</keyword>
<proteinExistence type="predicted"/>
<dbReference type="AlphaFoldDB" id="A0A7L5BZG7"/>
<gene>
    <name evidence="2" type="ORF">G5B40_14225</name>
</gene>
<dbReference type="KEGG" id="hdh:G5B40_14225"/>
<dbReference type="EMBL" id="CP049056">
    <property type="protein sequence ID" value="QIE56503.1"/>
    <property type="molecule type" value="Genomic_DNA"/>
</dbReference>
<evidence type="ECO:0000313" key="3">
    <source>
        <dbReference type="Proteomes" id="UP000503336"/>
    </source>
</evidence>